<protein>
    <submittedName>
        <fullName evidence="2">Uncharacterized protein</fullName>
    </submittedName>
</protein>
<feature type="compositionally biased region" description="Basic residues" evidence="1">
    <location>
        <begin position="152"/>
        <end position="188"/>
    </location>
</feature>
<organism evidence="2 3">
    <name type="scientific">Actinacidiphila cocklensis</name>
    <dbReference type="NCBI Taxonomy" id="887465"/>
    <lineage>
        <taxon>Bacteria</taxon>
        <taxon>Bacillati</taxon>
        <taxon>Actinomycetota</taxon>
        <taxon>Actinomycetes</taxon>
        <taxon>Kitasatosporales</taxon>
        <taxon>Streptomycetaceae</taxon>
        <taxon>Actinacidiphila</taxon>
    </lineage>
</organism>
<feature type="compositionally biased region" description="Basic residues" evidence="1">
    <location>
        <begin position="118"/>
        <end position="137"/>
    </location>
</feature>
<feature type="compositionally biased region" description="Low complexity" evidence="1">
    <location>
        <begin position="189"/>
        <end position="200"/>
    </location>
</feature>
<dbReference type="Proteomes" id="UP001152519">
    <property type="component" value="Unassembled WGS sequence"/>
</dbReference>
<feature type="compositionally biased region" description="Low complexity" evidence="1">
    <location>
        <begin position="142"/>
        <end position="151"/>
    </location>
</feature>
<feature type="region of interest" description="Disordered" evidence="1">
    <location>
        <begin position="1"/>
        <end position="209"/>
    </location>
</feature>
<keyword evidence="3" id="KW-1185">Reference proteome</keyword>
<reference evidence="2" key="1">
    <citation type="submission" date="2021-05" db="EMBL/GenBank/DDBJ databases">
        <authorList>
            <person name="Arsene-Ploetze F."/>
        </authorList>
    </citation>
    <scope>NUCLEOTIDE SEQUENCE</scope>
    <source>
        <strain evidence="2">DSM 42138</strain>
    </source>
</reference>
<sequence>MWRRRRPRSVPSATSWTARAPARPPPDRPPVYSRRPPPYSRPPPPRSPPPAPRTATMEVRRRDRARLTVPARALQGHHPGLRLLRHLPPPPLDGTRRRHRPRTRDHGAGDRTGTAARAVRHGRARRAAPGRVRRRPGPGRPGPAARLPAPRGRGRRPRHRPPPRGRPALRRAGLRRHHRGVLRRRAGPRRGLLPAVRHPLLLPPAARPR</sequence>
<evidence type="ECO:0000256" key="1">
    <source>
        <dbReference type="SAM" id="MobiDB-lite"/>
    </source>
</evidence>
<gene>
    <name evidence="2" type="ORF">SCOCK_20014</name>
</gene>
<comment type="caution">
    <text evidence="2">The sequence shown here is derived from an EMBL/GenBank/DDBJ whole genome shotgun (WGS) entry which is preliminary data.</text>
</comment>
<name>A0A9W4GQ27_9ACTN</name>
<evidence type="ECO:0000313" key="3">
    <source>
        <dbReference type="Proteomes" id="UP001152519"/>
    </source>
</evidence>
<feature type="compositionally biased region" description="Pro residues" evidence="1">
    <location>
        <begin position="22"/>
        <end position="52"/>
    </location>
</feature>
<accession>A0A9W4GQ27</accession>
<dbReference type="AlphaFoldDB" id="A0A9W4GQ27"/>
<evidence type="ECO:0000313" key="2">
    <source>
        <dbReference type="EMBL" id="CAG6392983.1"/>
    </source>
</evidence>
<dbReference type="EMBL" id="CAJSLV010000048">
    <property type="protein sequence ID" value="CAG6392983.1"/>
    <property type="molecule type" value="Genomic_DNA"/>
</dbReference>
<feature type="compositionally biased region" description="Low complexity" evidence="1">
    <location>
        <begin position="11"/>
        <end position="21"/>
    </location>
</feature>
<proteinExistence type="predicted"/>